<keyword evidence="2" id="KW-1185">Reference proteome</keyword>
<evidence type="ECO:0000313" key="1">
    <source>
        <dbReference type="EMBL" id="ARU02418.1"/>
    </source>
</evidence>
<dbReference type="AlphaFoldDB" id="A0A1Y0EG64"/>
<dbReference type="OrthoDB" id="8410231at2"/>
<name>A0A1Y0EG64_9RHOB</name>
<dbReference type="Pfam" id="PF05354">
    <property type="entry name" value="Phage_attach"/>
    <property type="match status" value="1"/>
</dbReference>
<organism evidence="1 2">
    <name type="scientific">Yoonia vestfoldensis</name>
    <dbReference type="NCBI Taxonomy" id="245188"/>
    <lineage>
        <taxon>Bacteria</taxon>
        <taxon>Pseudomonadati</taxon>
        <taxon>Pseudomonadota</taxon>
        <taxon>Alphaproteobacteria</taxon>
        <taxon>Rhodobacterales</taxon>
        <taxon>Paracoccaceae</taxon>
        <taxon>Yoonia</taxon>
    </lineage>
</organism>
<dbReference type="RefSeq" id="WP_087210366.1">
    <property type="nucleotide sequence ID" value="NZ_CP021431.1"/>
</dbReference>
<dbReference type="Proteomes" id="UP000195273">
    <property type="component" value="Chromosome"/>
</dbReference>
<proteinExistence type="predicted"/>
<sequence>MTAFVAALDLLFADPNLSTPALYQQAGIGVEQPLRVMRRSPDRMVEFGAARLVSDSVVLDVRVSDCPELAAGDRFEIAGEIFVVQGTPKRDRERLVWTVELLPWWPDPHADVTG</sequence>
<dbReference type="GO" id="GO:0019068">
    <property type="term" value="P:virion assembly"/>
    <property type="evidence" value="ECO:0007669"/>
    <property type="project" value="InterPro"/>
</dbReference>
<reference evidence="1 2" key="1">
    <citation type="submission" date="2017-05" db="EMBL/GenBank/DDBJ databases">
        <title>Genome Sequence of Loktanella vestfoldensis Strain SMR4r Isolated from a Culture of the Diatom Skeletonema marinoi.</title>
        <authorList>
            <person name="Topel M."/>
            <person name="Pinder M.I.M."/>
            <person name="Johansson O.N."/>
            <person name="Kourtchenko O."/>
            <person name="Godhe A."/>
            <person name="Clarke A.K."/>
        </authorList>
    </citation>
    <scope>NUCLEOTIDE SEQUENCE [LARGE SCALE GENOMIC DNA]</scope>
    <source>
        <strain evidence="1 2">SMR4r</strain>
    </source>
</reference>
<evidence type="ECO:0000313" key="2">
    <source>
        <dbReference type="Proteomes" id="UP000195273"/>
    </source>
</evidence>
<gene>
    <name evidence="1" type="ORF">LOKVESSMR4R_03135</name>
</gene>
<dbReference type="EMBL" id="CP021431">
    <property type="protein sequence ID" value="ARU02418.1"/>
    <property type="molecule type" value="Genomic_DNA"/>
</dbReference>
<accession>A0A1Y0EG64</accession>
<dbReference type="InterPro" id="IPR008018">
    <property type="entry name" value="Phage_tail_attach_FII"/>
</dbReference>
<dbReference type="KEGG" id="lvs:LOKVESSMR4R_03135"/>
<protein>
    <submittedName>
        <fullName evidence="1">Uncharacterized protein</fullName>
    </submittedName>
</protein>